<dbReference type="GO" id="GO:0046084">
    <property type="term" value="P:adenine biosynthetic process"/>
    <property type="evidence" value="ECO:0007669"/>
    <property type="project" value="TreeGrafter"/>
</dbReference>
<dbReference type="Gene3D" id="3.30.1330.10">
    <property type="entry name" value="PurM-like, N-terminal domain"/>
    <property type="match status" value="1"/>
</dbReference>
<dbReference type="GO" id="GO:0005829">
    <property type="term" value="C:cytosol"/>
    <property type="evidence" value="ECO:0007669"/>
    <property type="project" value="TreeGrafter"/>
</dbReference>
<evidence type="ECO:0000256" key="4">
    <source>
        <dbReference type="ARBA" id="ARBA00013047"/>
    </source>
</evidence>
<reference evidence="18" key="1">
    <citation type="submission" date="2020-01" db="EMBL/GenBank/DDBJ databases">
        <title>First Reported Case and Whole Genome of Weissella confusa in an Equid.</title>
        <authorList>
            <person name="Little S.V."/>
            <person name="Lawhon S.D."/>
        </authorList>
    </citation>
    <scope>NUCLEOTIDE SEQUENCE</scope>
    <source>
        <strain evidence="18">718955</strain>
    </source>
</reference>
<dbReference type="HAMAP" id="MF_00741">
    <property type="entry name" value="AIRS"/>
    <property type="match status" value="1"/>
</dbReference>
<dbReference type="RefSeq" id="WP_161690360.1">
    <property type="nucleotide sequence ID" value="NZ_JAAAMQ010000002.1"/>
</dbReference>
<gene>
    <name evidence="15" type="primary">purM</name>
    <name evidence="18" type="ORF">GTU77_02070</name>
</gene>
<dbReference type="InterPro" id="IPR036676">
    <property type="entry name" value="PurM-like_C_sf"/>
</dbReference>
<dbReference type="PANTHER" id="PTHR10520:SF12">
    <property type="entry name" value="TRIFUNCTIONAL PURINE BIOSYNTHETIC PROTEIN ADENOSINE-3"/>
    <property type="match status" value="1"/>
</dbReference>
<evidence type="ECO:0000256" key="12">
    <source>
        <dbReference type="ARBA" id="ARBA00032931"/>
    </source>
</evidence>
<evidence type="ECO:0000256" key="2">
    <source>
        <dbReference type="ARBA" id="ARBA00004686"/>
    </source>
</evidence>
<evidence type="ECO:0000256" key="14">
    <source>
        <dbReference type="ARBA" id="ARBA00049057"/>
    </source>
</evidence>
<dbReference type="Gene3D" id="3.90.650.10">
    <property type="entry name" value="PurM-like C-terminal domain"/>
    <property type="match status" value="1"/>
</dbReference>
<dbReference type="InterPro" id="IPR036921">
    <property type="entry name" value="PurM-like_N_sf"/>
</dbReference>
<feature type="domain" description="PurM-like N-terminal" evidence="16">
    <location>
        <begin position="57"/>
        <end position="162"/>
    </location>
</feature>
<evidence type="ECO:0000256" key="13">
    <source>
        <dbReference type="ARBA" id="ARBA00033093"/>
    </source>
</evidence>
<accession>A0AAJ3DB41</accession>
<protein>
    <recommendedName>
        <fullName evidence="5 15">Phosphoribosylformylglycinamidine cyclo-ligase</fullName>
        <ecNumber evidence="4 15">6.3.3.1</ecNumber>
    </recommendedName>
    <alternativeName>
        <fullName evidence="12 15">AIR synthase</fullName>
    </alternativeName>
    <alternativeName>
        <fullName evidence="13 15">AIRS</fullName>
    </alternativeName>
    <alternativeName>
        <fullName evidence="11 15">Phosphoribosyl-aminoimidazole synthetase</fullName>
    </alternativeName>
</protein>
<keyword evidence="8 15" id="KW-0547">Nucleotide-binding</keyword>
<evidence type="ECO:0000256" key="8">
    <source>
        <dbReference type="ARBA" id="ARBA00022741"/>
    </source>
</evidence>
<evidence type="ECO:0000256" key="15">
    <source>
        <dbReference type="HAMAP-Rule" id="MF_00741"/>
    </source>
</evidence>
<keyword evidence="6 15" id="KW-0963">Cytoplasm</keyword>
<dbReference type="GO" id="GO:0004641">
    <property type="term" value="F:phosphoribosylformylglycinamidine cyclo-ligase activity"/>
    <property type="evidence" value="ECO:0007669"/>
    <property type="project" value="UniProtKB-UniRule"/>
</dbReference>
<keyword evidence="10 15" id="KW-0067">ATP-binding</keyword>
<dbReference type="FunFam" id="3.90.650.10:FF:000011">
    <property type="entry name" value="Phosphoribosylformylglycinamidine cyclo-ligase"/>
    <property type="match status" value="1"/>
</dbReference>
<dbReference type="Pfam" id="PF02769">
    <property type="entry name" value="AIRS_C"/>
    <property type="match status" value="1"/>
</dbReference>
<evidence type="ECO:0000259" key="17">
    <source>
        <dbReference type="Pfam" id="PF02769"/>
    </source>
</evidence>
<dbReference type="InterPro" id="IPR010918">
    <property type="entry name" value="PurM-like_C_dom"/>
</dbReference>
<evidence type="ECO:0000256" key="3">
    <source>
        <dbReference type="ARBA" id="ARBA00010280"/>
    </source>
</evidence>
<dbReference type="GO" id="GO:0004637">
    <property type="term" value="F:phosphoribosylamine-glycine ligase activity"/>
    <property type="evidence" value="ECO:0007669"/>
    <property type="project" value="TreeGrafter"/>
</dbReference>
<dbReference type="Pfam" id="PF00586">
    <property type="entry name" value="AIRS"/>
    <property type="match status" value="1"/>
</dbReference>
<dbReference type="InterPro" id="IPR004733">
    <property type="entry name" value="PurM_cligase"/>
</dbReference>
<dbReference type="EC" id="6.3.3.1" evidence="4 15"/>
<keyword evidence="7 15" id="KW-0436">Ligase</keyword>
<evidence type="ECO:0000256" key="10">
    <source>
        <dbReference type="ARBA" id="ARBA00022840"/>
    </source>
</evidence>
<dbReference type="SUPFAM" id="SSF56042">
    <property type="entry name" value="PurM C-terminal domain-like"/>
    <property type="match status" value="1"/>
</dbReference>
<comment type="caution">
    <text evidence="18">The sequence shown here is derived from an EMBL/GenBank/DDBJ whole genome shotgun (WGS) entry which is preliminary data.</text>
</comment>
<evidence type="ECO:0000256" key="9">
    <source>
        <dbReference type="ARBA" id="ARBA00022755"/>
    </source>
</evidence>
<dbReference type="InterPro" id="IPR016188">
    <property type="entry name" value="PurM-like_N"/>
</dbReference>
<dbReference type="FunFam" id="3.30.1330.10:FF:000001">
    <property type="entry name" value="Phosphoribosylformylglycinamidine cyclo-ligase"/>
    <property type="match status" value="1"/>
</dbReference>
<dbReference type="NCBIfam" id="TIGR00878">
    <property type="entry name" value="purM"/>
    <property type="match status" value="1"/>
</dbReference>
<sequence length="345" mass="36348">MTNQNAYANAGVDVAAGEQAVDLMGQAVSATYTPQVLGGIGGFGAAFALGKSYRDPVLISGTDGVGTKLLLAIAADKHDTIGQDLVAMVMNDILAQGAKPLFLLDYLAIAKMTPEKVATIVTGIAKATQAVGAALIGGESAELPGMYAPNHYDLAAFGVGVVERDEMLNPTDVAAGDVLIGLPSSGIHSNGYTLVREVFGIHQEADFLNLPTRLQDALLKPTVLYAPAVLPLLAQKLVVSMAHITGGGIVGNLPRAYNDHVTASLRWGSWPILPIFTEIQTRGELTATDMLETFNLGLGMILIVKPDQVDAAMTMLQDANHPAFIIGEMVPRKSQPIIWQGARPW</sequence>
<comment type="pathway">
    <text evidence="2 15">Purine metabolism; IMP biosynthesis via de novo pathway; 5-amino-1-(5-phospho-D-ribosyl)imidazole from N(2)-formyl-N(1)-(5-phospho-D-ribosyl)glycinamide: step 2/2.</text>
</comment>
<keyword evidence="9 15" id="KW-0658">Purine biosynthesis</keyword>
<evidence type="ECO:0000256" key="6">
    <source>
        <dbReference type="ARBA" id="ARBA00022490"/>
    </source>
</evidence>
<dbReference type="CDD" id="cd02196">
    <property type="entry name" value="PurM"/>
    <property type="match status" value="1"/>
</dbReference>
<comment type="similarity">
    <text evidence="3 15">Belongs to the AIR synthase family.</text>
</comment>
<dbReference type="GO" id="GO:0005524">
    <property type="term" value="F:ATP binding"/>
    <property type="evidence" value="ECO:0007669"/>
    <property type="project" value="UniProtKB-KW"/>
</dbReference>
<evidence type="ECO:0000256" key="1">
    <source>
        <dbReference type="ARBA" id="ARBA00004496"/>
    </source>
</evidence>
<evidence type="ECO:0000256" key="5">
    <source>
        <dbReference type="ARBA" id="ARBA00020367"/>
    </source>
</evidence>
<evidence type="ECO:0000313" key="18">
    <source>
        <dbReference type="EMBL" id="NBA11008.1"/>
    </source>
</evidence>
<proteinExistence type="inferred from homology"/>
<dbReference type="Proteomes" id="UP000719917">
    <property type="component" value="Unassembled WGS sequence"/>
</dbReference>
<dbReference type="AlphaFoldDB" id="A0AAJ3DB41"/>
<dbReference type="PANTHER" id="PTHR10520">
    <property type="entry name" value="TRIFUNCTIONAL PURINE BIOSYNTHETIC PROTEIN ADENOSINE-3-RELATED"/>
    <property type="match status" value="1"/>
</dbReference>
<evidence type="ECO:0000259" key="16">
    <source>
        <dbReference type="Pfam" id="PF00586"/>
    </source>
</evidence>
<comment type="catalytic activity">
    <reaction evidence="14 15">
        <text>2-formamido-N(1)-(5-O-phospho-beta-D-ribosyl)acetamidine + ATP = 5-amino-1-(5-phospho-beta-D-ribosyl)imidazole + ADP + phosphate + H(+)</text>
        <dbReference type="Rhea" id="RHEA:23032"/>
        <dbReference type="ChEBI" id="CHEBI:15378"/>
        <dbReference type="ChEBI" id="CHEBI:30616"/>
        <dbReference type="ChEBI" id="CHEBI:43474"/>
        <dbReference type="ChEBI" id="CHEBI:137981"/>
        <dbReference type="ChEBI" id="CHEBI:147287"/>
        <dbReference type="ChEBI" id="CHEBI:456216"/>
        <dbReference type="EC" id="6.3.3.1"/>
    </reaction>
</comment>
<feature type="domain" description="PurM-like C-terminal" evidence="17">
    <location>
        <begin position="175"/>
        <end position="335"/>
    </location>
</feature>
<dbReference type="EMBL" id="JAAAMQ010000002">
    <property type="protein sequence ID" value="NBA11008.1"/>
    <property type="molecule type" value="Genomic_DNA"/>
</dbReference>
<evidence type="ECO:0000256" key="7">
    <source>
        <dbReference type="ARBA" id="ARBA00022598"/>
    </source>
</evidence>
<evidence type="ECO:0000256" key="11">
    <source>
        <dbReference type="ARBA" id="ARBA00031908"/>
    </source>
</evidence>
<dbReference type="GO" id="GO:0006189">
    <property type="term" value="P:'de novo' IMP biosynthetic process"/>
    <property type="evidence" value="ECO:0007669"/>
    <property type="project" value="UniProtKB-UniRule"/>
</dbReference>
<evidence type="ECO:0000313" key="19">
    <source>
        <dbReference type="Proteomes" id="UP000719917"/>
    </source>
</evidence>
<comment type="subcellular location">
    <subcellularLocation>
        <location evidence="1 15">Cytoplasm</location>
    </subcellularLocation>
</comment>
<organism evidence="18 19">
    <name type="scientific">Weissella confusa</name>
    <name type="common">Lactobacillus confusus</name>
    <dbReference type="NCBI Taxonomy" id="1583"/>
    <lineage>
        <taxon>Bacteria</taxon>
        <taxon>Bacillati</taxon>
        <taxon>Bacillota</taxon>
        <taxon>Bacilli</taxon>
        <taxon>Lactobacillales</taxon>
        <taxon>Lactobacillaceae</taxon>
        <taxon>Weissella</taxon>
    </lineage>
</organism>
<dbReference type="SUPFAM" id="SSF55326">
    <property type="entry name" value="PurM N-terminal domain-like"/>
    <property type="match status" value="1"/>
</dbReference>
<name>A0AAJ3DB41_WEICO</name>